<name>A0A564Y229_HYMDI</name>
<evidence type="ECO:0000313" key="1">
    <source>
        <dbReference type="EMBL" id="VUZ41365.1"/>
    </source>
</evidence>
<evidence type="ECO:0000313" key="2">
    <source>
        <dbReference type="Proteomes" id="UP000321570"/>
    </source>
</evidence>
<accession>A0A564Y229</accession>
<dbReference type="AlphaFoldDB" id="A0A564Y229"/>
<reference evidence="1 2" key="1">
    <citation type="submission" date="2019-07" db="EMBL/GenBank/DDBJ databases">
        <authorList>
            <person name="Jastrzebski P J."/>
            <person name="Paukszto L."/>
            <person name="Jastrzebski P J."/>
        </authorList>
    </citation>
    <scope>NUCLEOTIDE SEQUENCE [LARGE SCALE GENOMIC DNA]</scope>
    <source>
        <strain evidence="1 2">WMS-il1</strain>
    </source>
</reference>
<protein>
    <submittedName>
        <fullName evidence="1">Uncharacterized protein</fullName>
    </submittedName>
</protein>
<sequence>MLSRSLTQVTHIKLSLFFTQEQRTPVSCRLLRFLLISSLPRHAPSPIFLCHSYRTRCGSFEYSFWPNQLLVL</sequence>
<dbReference type="Proteomes" id="UP000321570">
    <property type="component" value="Unassembled WGS sequence"/>
</dbReference>
<gene>
    <name evidence="1" type="ORF">WMSIL1_LOCUS2184</name>
</gene>
<proteinExistence type="predicted"/>
<dbReference type="EMBL" id="CABIJS010000055">
    <property type="protein sequence ID" value="VUZ41365.1"/>
    <property type="molecule type" value="Genomic_DNA"/>
</dbReference>
<keyword evidence="2" id="KW-1185">Reference proteome</keyword>
<organism evidence="1 2">
    <name type="scientific">Hymenolepis diminuta</name>
    <name type="common">Rat tapeworm</name>
    <dbReference type="NCBI Taxonomy" id="6216"/>
    <lineage>
        <taxon>Eukaryota</taxon>
        <taxon>Metazoa</taxon>
        <taxon>Spiralia</taxon>
        <taxon>Lophotrochozoa</taxon>
        <taxon>Platyhelminthes</taxon>
        <taxon>Cestoda</taxon>
        <taxon>Eucestoda</taxon>
        <taxon>Cyclophyllidea</taxon>
        <taxon>Hymenolepididae</taxon>
        <taxon>Hymenolepis</taxon>
    </lineage>
</organism>